<reference evidence="1" key="1">
    <citation type="submission" date="2023-06" db="EMBL/GenBank/DDBJ databases">
        <authorList>
            <person name="Kurt Z."/>
        </authorList>
    </citation>
    <scope>NUCLEOTIDE SEQUENCE</scope>
</reference>
<evidence type="ECO:0000313" key="1">
    <source>
        <dbReference type="EMBL" id="CAI9933942.1"/>
    </source>
</evidence>
<reference evidence="2 3" key="2">
    <citation type="submission" date="2024-07" db="EMBL/GenBank/DDBJ databases">
        <authorList>
            <person name="Akdeniz Z."/>
        </authorList>
    </citation>
    <scope>NUCLEOTIDE SEQUENCE [LARGE SCALE GENOMIC DNA]</scope>
</reference>
<dbReference type="EMBL" id="CAXDID020000169">
    <property type="protein sequence ID" value="CAL6046782.1"/>
    <property type="molecule type" value="Genomic_DNA"/>
</dbReference>
<dbReference type="AlphaFoldDB" id="A0AA86U0K6"/>
<sequence>MQAIASSVLQSKFKSLTVTVMFQIYLIGQPCTRCSSDKVCFTIHVLVKEVVNQLIPCTPYFYFLILLQQLLHYHDQLTRFACKLRTFYTTNCSCAKKHANSHFRAALCLNKKHAVLFSAKTRQNAPQQQYIF</sequence>
<dbReference type="EMBL" id="CATOUU010000554">
    <property type="protein sequence ID" value="CAI9933942.1"/>
    <property type="molecule type" value="Genomic_DNA"/>
</dbReference>
<organism evidence="1">
    <name type="scientific">Hexamita inflata</name>
    <dbReference type="NCBI Taxonomy" id="28002"/>
    <lineage>
        <taxon>Eukaryota</taxon>
        <taxon>Metamonada</taxon>
        <taxon>Diplomonadida</taxon>
        <taxon>Hexamitidae</taxon>
        <taxon>Hexamitinae</taxon>
        <taxon>Hexamita</taxon>
    </lineage>
</organism>
<gene>
    <name evidence="1" type="ORF">HINF_LOCUS21587</name>
    <name evidence="2" type="ORF">HINF_LOCUS41891</name>
</gene>
<evidence type="ECO:0000313" key="2">
    <source>
        <dbReference type="EMBL" id="CAL6046782.1"/>
    </source>
</evidence>
<comment type="caution">
    <text evidence="1">The sequence shown here is derived from an EMBL/GenBank/DDBJ whole genome shotgun (WGS) entry which is preliminary data.</text>
</comment>
<evidence type="ECO:0000313" key="3">
    <source>
        <dbReference type="Proteomes" id="UP001642409"/>
    </source>
</evidence>
<name>A0AA86U0K6_9EUKA</name>
<accession>A0AA86U0K6</accession>
<proteinExistence type="predicted"/>
<dbReference type="Proteomes" id="UP001642409">
    <property type="component" value="Unassembled WGS sequence"/>
</dbReference>
<keyword evidence="3" id="KW-1185">Reference proteome</keyword>
<protein>
    <submittedName>
        <fullName evidence="2">Hypothetical_protein</fullName>
    </submittedName>
</protein>